<feature type="region of interest" description="Disordered" evidence="1">
    <location>
        <begin position="392"/>
        <end position="474"/>
    </location>
</feature>
<organism evidence="3 4">
    <name type="scientific">Cerrena zonata</name>
    <dbReference type="NCBI Taxonomy" id="2478898"/>
    <lineage>
        <taxon>Eukaryota</taxon>
        <taxon>Fungi</taxon>
        <taxon>Dikarya</taxon>
        <taxon>Basidiomycota</taxon>
        <taxon>Agaricomycotina</taxon>
        <taxon>Agaricomycetes</taxon>
        <taxon>Polyporales</taxon>
        <taxon>Cerrenaceae</taxon>
        <taxon>Cerrena</taxon>
    </lineage>
</organism>
<keyword evidence="4" id="KW-1185">Reference proteome</keyword>
<feature type="compositionally biased region" description="Low complexity" evidence="1">
    <location>
        <begin position="248"/>
        <end position="258"/>
    </location>
</feature>
<gene>
    <name evidence="3" type="ORF">QCA50_010929</name>
</gene>
<evidence type="ECO:0000313" key="3">
    <source>
        <dbReference type="EMBL" id="KAK7686117.1"/>
    </source>
</evidence>
<dbReference type="AlphaFoldDB" id="A0AAW0G3L3"/>
<dbReference type="Pfam" id="PF11265">
    <property type="entry name" value="Med25_VWA"/>
    <property type="match status" value="1"/>
</dbReference>
<protein>
    <recommendedName>
        <fullName evidence="2">Mediator of RNA polymerase II transcription subunit 25 von Willebrand factor type A domain-containing protein</fullName>
    </recommendedName>
</protein>
<comment type="caution">
    <text evidence="3">The sequence shown here is derived from an EMBL/GenBank/DDBJ whole genome shotgun (WGS) entry which is preliminary data.</text>
</comment>
<accession>A0AAW0G3L3</accession>
<dbReference type="InterPro" id="IPR021419">
    <property type="entry name" value="Mediator_Med25_VWA"/>
</dbReference>
<feature type="region of interest" description="Disordered" evidence="1">
    <location>
        <begin position="490"/>
        <end position="520"/>
    </location>
</feature>
<proteinExistence type="predicted"/>
<sequence length="858" mass="92482">MALALKEVVGVACVVDSSLTLASEWNTVLKDYIAPLLHRVMENHHPLQLRTAFVCYGPAGNRPQPVLETQYFMDPKLLIQHLKDDPSKYGIGQTGNGGDNGLAALEALVATIELFDILKESMQYAVSYVIHIAAFPPDSAERPLYNSSSRLDSLTWDNLPSELRKRDIHYTNILLRRIPKLTQFFTAAANGPTQPAWFNVRAPHQLHICGLPARKANTKRANETPADRSPEAKRVRTQPNQPSPKSSPVKAETPKVAPAVPPPQPVAGPSSISSQPPSVASGSTTAVPTPASVVPTPAGAPAGISGSNISQMSIMQLLAFADKLGAFENQIKVKFEDLKAQVSSGKQVEPRQVAELQNQGQLAHRMREEIATHLKENPQKAEQVKQFQMKRLATQQQRLMQSGQQPTQTRAQQQAQNQNQAQQTSQAAQGASTSTNTNTNTSLAATQAAVASGSSAPQPSTTNETASHPTSQMSQLTPAMAAQFQKLEQQRNRTPHMPPAVIPSTSPSKPDIPMDSSAHRSPSIWAGTLTWKDPSPAVNTTYTASAVVLPNPKSGPEVSANGWPPSIHLTFDDEPAPPAYAVATWKENYKNSPVFMLPISSDPQREEKWYRLLSKYLSENKKTARATWTNPDGISSSLLFIFPFKDGQSILASLYFPQGANDLPKGTVAGFNLHTIPTRLGVMLMKLPKETQEVLSRLPPDQRQPQLINFLKAAAGTGPAAPQLQAAIQAQFQAHRLMAQQHAQAQAQAQAQGQVTPQMRQMLPPGTAAALNAMNMNPQQLAQGAVTNPMQGQPVNVGGPSGNAMFPNANILQMGAHMQNPGVMHQRTPSGGGVAGGNISPEMMQSFMQRNTGATGGM</sequence>
<name>A0AAW0G3L3_9APHY</name>
<evidence type="ECO:0000256" key="1">
    <source>
        <dbReference type="SAM" id="MobiDB-lite"/>
    </source>
</evidence>
<dbReference type="EMBL" id="JASBNA010000018">
    <property type="protein sequence ID" value="KAK7686117.1"/>
    <property type="molecule type" value="Genomic_DNA"/>
</dbReference>
<feature type="compositionally biased region" description="Low complexity" evidence="1">
    <location>
        <begin position="267"/>
        <end position="294"/>
    </location>
</feature>
<feature type="domain" description="Mediator of RNA polymerase II transcription subunit 25 von Willebrand factor type A" evidence="2">
    <location>
        <begin position="10"/>
        <end position="192"/>
    </location>
</feature>
<feature type="compositionally biased region" description="Polar residues" evidence="1">
    <location>
        <begin position="237"/>
        <end position="246"/>
    </location>
</feature>
<feature type="region of interest" description="Disordered" evidence="1">
    <location>
        <begin position="212"/>
        <end position="294"/>
    </location>
</feature>
<feature type="compositionally biased region" description="Basic and acidic residues" evidence="1">
    <location>
        <begin position="220"/>
        <end position="234"/>
    </location>
</feature>
<feature type="compositionally biased region" description="Low complexity" evidence="1">
    <location>
        <begin position="401"/>
        <end position="449"/>
    </location>
</feature>
<evidence type="ECO:0000313" key="4">
    <source>
        <dbReference type="Proteomes" id="UP001385951"/>
    </source>
</evidence>
<feature type="compositionally biased region" description="Polar residues" evidence="1">
    <location>
        <begin position="452"/>
        <end position="474"/>
    </location>
</feature>
<reference evidence="3 4" key="1">
    <citation type="submission" date="2022-09" db="EMBL/GenBank/DDBJ databases">
        <authorList>
            <person name="Palmer J.M."/>
        </authorList>
    </citation>
    <scope>NUCLEOTIDE SEQUENCE [LARGE SCALE GENOMIC DNA]</scope>
    <source>
        <strain evidence="3 4">DSM 7382</strain>
    </source>
</reference>
<evidence type="ECO:0000259" key="2">
    <source>
        <dbReference type="Pfam" id="PF11265"/>
    </source>
</evidence>
<dbReference type="Proteomes" id="UP001385951">
    <property type="component" value="Unassembled WGS sequence"/>
</dbReference>